<dbReference type="InterPro" id="IPR019734">
    <property type="entry name" value="TPR_rpt"/>
</dbReference>
<evidence type="ECO:0000313" key="3">
    <source>
        <dbReference type="EMBL" id="GAG73968.1"/>
    </source>
</evidence>
<evidence type="ECO:0000256" key="2">
    <source>
        <dbReference type="ARBA" id="ARBA00022803"/>
    </source>
</evidence>
<protein>
    <submittedName>
        <fullName evidence="3">Uncharacterized protein</fullName>
    </submittedName>
</protein>
<dbReference type="SMART" id="SM00028">
    <property type="entry name" value="TPR"/>
    <property type="match status" value="3"/>
</dbReference>
<accession>X1ANV5</accession>
<keyword evidence="1" id="KW-0677">Repeat</keyword>
<feature type="non-terminal residue" evidence="3">
    <location>
        <position position="1"/>
    </location>
</feature>
<dbReference type="InterPro" id="IPR013105">
    <property type="entry name" value="TPR_2"/>
</dbReference>
<comment type="caution">
    <text evidence="3">The sequence shown here is derived from an EMBL/GenBank/DDBJ whole genome shotgun (WGS) entry which is preliminary data.</text>
</comment>
<proteinExistence type="predicted"/>
<dbReference type="PROSITE" id="PS50005">
    <property type="entry name" value="TPR"/>
    <property type="match status" value="1"/>
</dbReference>
<sequence>RASIKRALEIKPNYAEALVYYSNLLCYMGRLDEALAKAERAVQLDPLNSIILTISGSVLEYLRRFDDVIERAQKALRTSPNDPVGYNSLWGSYFMKGMYEESLKSAKALFTGLDMAPIAEAMAQGYEEDGYSGAMTSAAEIMVAFSKQTYMPSYYIGQMYAFAGDKEKAIEWLERGYEMKDPMMPYISLFAFDLLDDDPRYQDLLRRMNLPEGK</sequence>
<keyword evidence="2" id="KW-0802">TPR repeat</keyword>
<dbReference type="PANTHER" id="PTHR44943:SF5">
    <property type="entry name" value="BLL7697 PROTEIN"/>
    <property type="match status" value="1"/>
</dbReference>
<dbReference type="SUPFAM" id="SSF48452">
    <property type="entry name" value="TPR-like"/>
    <property type="match status" value="1"/>
</dbReference>
<reference evidence="3" key="1">
    <citation type="journal article" date="2014" name="Front. Microbiol.">
        <title>High frequency of phylogenetically diverse reductive dehalogenase-homologous genes in deep subseafloor sedimentary metagenomes.</title>
        <authorList>
            <person name="Kawai M."/>
            <person name="Futagami T."/>
            <person name="Toyoda A."/>
            <person name="Takaki Y."/>
            <person name="Nishi S."/>
            <person name="Hori S."/>
            <person name="Arai W."/>
            <person name="Tsubouchi T."/>
            <person name="Morono Y."/>
            <person name="Uchiyama I."/>
            <person name="Ito T."/>
            <person name="Fujiyama A."/>
            <person name="Inagaki F."/>
            <person name="Takami H."/>
        </authorList>
    </citation>
    <scope>NUCLEOTIDE SEQUENCE</scope>
    <source>
        <strain evidence="3">Expedition CK06-06</strain>
    </source>
</reference>
<dbReference type="InterPro" id="IPR011990">
    <property type="entry name" value="TPR-like_helical_dom_sf"/>
</dbReference>
<dbReference type="InterPro" id="IPR051685">
    <property type="entry name" value="Ycf3/AcsC/BcsC/TPR_MFPF"/>
</dbReference>
<dbReference type="PANTHER" id="PTHR44943">
    <property type="entry name" value="CELLULOSE SYNTHASE OPERON PROTEIN C"/>
    <property type="match status" value="1"/>
</dbReference>
<name>X1ANV5_9ZZZZ</name>
<evidence type="ECO:0000256" key="1">
    <source>
        <dbReference type="ARBA" id="ARBA00022737"/>
    </source>
</evidence>
<dbReference type="Gene3D" id="1.25.40.10">
    <property type="entry name" value="Tetratricopeptide repeat domain"/>
    <property type="match status" value="1"/>
</dbReference>
<organism evidence="3">
    <name type="scientific">marine sediment metagenome</name>
    <dbReference type="NCBI Taxonomy" id="412755"/>
    <lineage>
        <taxon>unclassified sequences</taxon>
        <taxon>metagenomes</taxon>
        <taxon>ecological metagenomes</taxon>
    </lineage>
</organism>
<dbReference type="Pfam" id="PF07719">
    <property type="entry name" value="TPR_2"/>
    <property type="match status" value="1"/>
</dbReference>
<dbReference type="AlphaFoldDB" id="X1ANV5"/>
<dbReference type="EMBL" id="BART01001923">
    <property type="protein sequence ID" value="GAG73968.1"/>
    <property type="molecule type" value="Genomic_DNA"/>
</dbReference>
<gene>
    <name evidence="3" type="ORF">S01H4_06299</name>
</gene>